<dbReference type="AlphaFoldDB" id="A0A0B3RIL1"/>
<organism evidence="2 3">
    <name type="scientific">Mameliella alba</name>
    <dbReference type="NCBI Taxonomy" id="561184"/>
    <lineage>
        <taxon>Bacteria</taxon>
        <taxon>Pseudomonadati</taxon>
        <taxon>Pseudomonadota</taxon>
        <taxon>Alphaproteobacteria</taxon>
        <taxon>Rhodobacterales</taxon>
        <taxon>Roseobacteraceae</taxon>
        <taxon>Mameliella</taxon>
    </lineage>
</organism>
<reference evidence="2 3" key="1">
    <citation type="submission" date="2014-10" db="EMBL/GenBank/DDBJ databases">
        <title>Genome sequence of Ponticoccus sp. strain UMTAT08 isolated from clonal culture of toxic dinoflagellate Alexandrium tamiyavanichii.</title>
        <authorList>
            <person name="Gan H.Y."/>
            <person name="Muhd D.-D."/>
            <person name="Mohd Noor M.E."/>
            <person name="Yeong Y.S."/>
            <person name="Usup G."/>
        </authorList>
    </citation>
    <scope>NUCLEOTIDE SEQUENCE [LARGE SCALE GENOMIC DNA]</scope>
    <source>
        <strain evidence="2 3">UMTAT08</strain>
    </source>
</reference>
<evidence type="ECO:0000313" key="2">
    <source>
        <dbReference type="EMBL" id="KHQ51105.1"/>
    </source>
</evidence>
<accession>A0A0B3RIL1</accession>
<dbReference type="RefSeq" id="WP_043145295.1">
    <property type="nucleotide sequence ID" value="NZ_JSUQ01000020.1"/>
</dbReference>
<feature type="compositionally biased region" description="Pro residues" evidence="1">
    <location>
        <begin position="345"/>
        <end position="355"/>
    </location>
</feature>
<keyword evidence="3" id="KW-1185">Reference proteome</keyword>
<protein>
    <submittedName>
        <fullName evidence="2">Uncharacterized protein</fullName>
    </submittedName>
</protein>
<feature type="compositionally biased region" description="Acidic residues" evidence="1">
    <location>
        <begin position="27"/>
        <end position="48"/>
    </location>
</feature>
<comment type="caution">
    <text evidence="2">The sequence shown here is derived from an EMBL/GenBank/DDBJ whole genome shotgun (WGS) entry which is preliminary data.</text>
</comment>
<feature type="compositionally biased region" description="Basic and acidic residues" evidence="1">
    <location>
        <begin position="356"/>
        <end position="368"/>
    </location>
</feature>
<feature type="compositionally biased region" description="Basic and acidic residues" evidence="1">
    <location>
        <begin position="64"/>
        <end position="80"/>
    </location>
</feature>
<dbReference type="OrthoDB" id="10015804at2"/>
<evidence type="ECO:0000313" key="3">
    <source>
        <dbReference type="Proteomes" id="UP000030960"/>
    </source>
</evidence>
<dbReference type="Proteomes" id="UP000030960">
    <property type="component" value="Unassembled WGS sequence"/>
</dbReference>
<feature type="compositionally biased region" description="Acidic residues" evidence="1">
    <location>
        <begin position="1"/>
        <end position="15"/>
    </location>
</feature>
<feature type="compositionally biased region" description="Basic and acidic residues" evidence="1">
    <location>
        <begin position="143"/>
        <end position="158"/>
    </location>
</feature>
<dbReference type="EMBL" id="JSUQ01000020">
    <property type="protein sequence ID" value="KHQ51105.1"/>
    <property type="molecule type" value="Genomic_DNA"/>
</dbReference>
<gene>
    <name evidence="2" type="ORF">OA50_04476</name>
</gene>
<name>A0A0B3RIL1_9RHOB</name>
<proteinExistence type="predicted"/>
<sequence>MSGTENDDDLFEDETSAIIDKALSDQGFDDDLTDDDGGLDQPPDDTTDTDDHRVSAEDGADLVSDARIKGEEKPQPKDPEQNDGAKPAEDKADDKPEADAAASEDGKKPEDEAAGDKGDGAGDKDAAADLTAMSQDDLLADLPEDRREEVTRRLKESTEAMAPFESAYAKEEMKRWGASPADMAKRLTSIAEYASSDPAGYLAWAAKEMAASPDKIVDVLNEAAKKLGYQVSPADEDLFEDDEVLAARRAKRLAEAQGPDNPQFQQTQNAQAHFNAFVNEVDQSTGQPKRPLFATLEPQITAAARELAQRRGGQPGSITFEDLDAIYNGIVNEIRGQGGAVPNPAAQPAPQPAQPEPKKAEAQADKAKRASMSVDGGGQGAPRRPAQDTDDLNSLIGGLIDQQLTG</sequence>
<feature type="region of interest" description="Disordered" evidence="1">
    <location>
        <begin position="1"/>
        <end position="158"/>
    </location>
</feature>
<evidence type="ECO:0000256" key="1">
    <source>
        <dbReference type="SAM" id="MobiDB-lite"/>
    </source>
</evidence>
<feature type="compositionally biased region" description="Basic and acidic residues" evidence="1">
    <location>
        <begin position="86"/>
        <end position="127"/>
    </location>
</feature>
<feature type="region of interest" description="Disordered" evidence="1">
    <location>
        <begin position="335"/>
        <end position="406"/>
    </location>
</feature>